<dbReference type="EMBL" id="CAJVPT010055969">
    <property type="protein sequence ID" value="CAG8756070.1"/>
    <property type="molecule type" value="Genomic_DNA"/>
</dbReference>
<organism evidence="1 2">
    <name type="scientific">Acaulospora colombiana</name>
    <dbReference type="NCBI Taxonomy" id="27376"/>
    <lineage>
        <taxon>Eukaryota</taxon>
        <taxon>Fungi</taxon>
        <taxon>Fungi incertae sedis</taxon>
        <taxon>Mucoromycota</taxon>
        <taxon>Glomeromycotina</taxon>
        <taxon>Glomeromycetes</taxon>
        <taxon>Diversisporales</taxon>
        <taxon>Acaulosporaceae</taxon>
        <taxon>Acaulospora</taxon>
    </lineage>
</organism>
<dbReference type="Proteomes" id="UP000789525">
    <property type="component" value="Unassembled WGS sequence"/>
</dbReference>
<keyword evidence="2" id="KW-1185">Reference proteome</keyword>
<feature type="non-terminal residue" evidence="1">
    <location>
        <position position="171"/>
    </location>
</feature>
<evidence type="ECO:0000313" key="2">
    <source>
        <dbReference type="Proteomes" id="UP000789525"/>
    </source>
</evidence>
<name>A0ACA9QL60_9GLOM</name>
<gene>
    <name evidence="1" type="ORF">ACOLOM_LOCUS12962</name>
</gene>
<proteinExistence type="predicted"/>
<protein>
    <submittedName>
        <fullName evidence="1">1860_t:CDS:1</fullName>
    </submittedName>
</protein>
<comment type="caution">
    <text evidence="1">The sequence shown here is derived from an EMBL/GenBank/DDBJ whole genome shotgun (WGS) entry which is preliminary data.</text>
</comment>
<accession>A0ACA9QL60</accession>
<reference evidence="1" key="1">
    <citation type="submission" date="2021-06" db="EMBL/GenBank/DDBJ databases">
        <authorList>
            <person name="Kallberg Y."/>
            <person name="Tangrot J."/>
            <person name="Rosling A."/>
        </authorList>
    </citation>
    <scope>NUCLEOTIDE SEQUENCE</scope>
    <source>
        <strain evidence="1">CL356</strain>
    </source>
</reference>
<sequence>SSPRRGDQAHQLTAPTGYPGLAPGPPDRPHASVKGTLEIRSQQPLKVKWVHMELKKIESVPGSPPFVDLVGSKPTVLWEPQNSEFGILQSENIQFDIRIPESIPPTVVLDNGRGLLRKETSPLSTASCEVVILKHELHSTWPVYAQPEVRETRRDGLTLVVSRKRTCLGSG</sequence>
<feature type="non-terminal residue" evidence="1">
    <location>
        <position position="1"/>
    </location>
</feature>
<evidence type="ECO:0000313" key="1">
    <source>
        <dbReference type="EMBL" id="CAG8756070.1"/>
    </source>
</evidence>